<evidence type="ECO:0000256" key="8">
    <source>
        <dbReference type="ARBA" id="ARBA00022857"/>
    </source>
</evidence>
<evidence type="ECO:0000256" key="9">
    <source>
        <dbReference type="ARBA" id="ARBA00023002"/>
    </source>
</evidence>
<dbReference type="InterPro" id="IPR036188">
    <property type="entry name" value="FAD/NAD-bd_sf"/>
</dbReference>
<comment type="pathway">
    <text evidence="2">Siderophore biosynthesis.</text>
</comment>
<comment type="caution">
    <text evidence="16">The sequence shown here is derived from an EMBL/GenBank/DDBJ whole genome shotgun (WGS) entry which is preliminary data.</text>
</comment>
<reference evidence="16" key="1">
    <citation type="submission" date="2021-04" db="EMBL/GenBank/DDBJ databases">
        <title>Pseudonocardia sp. nov., isolated from sandy soil of mangrove forest.</title>
        <authorList>
            <person name="Zan Z."/>
            <person name="Huang R."/>
            <person name="Liu W."/>
        </authorList>
    </citation>
    <scope>NUCLEOTIDE SEQUENCE</scope>
    <source>
        <strain evidence="16">S2-4</strain>
    </source>
</reference>
<evidence type="ECO:0000313" key="16">
    <source>
        <dbReference type="EMBL" id="MCO1657047.1"/>
    </source>
</evidence>
<dbReference type="EMBL" id="JAGSOV010000039">
    <property type="protein sequence ID" value="MCO1657047.1"/>
    <property type="molecule type" value="Genomic_DNA"/>
</dbReference>
<evidence type="ECO:0000256" key="14">
    <source>
        <dbReference type="ARBA" id="ARBA00032738"/>
    </source>
</evidence>
<evidence type="ECO:0000256" key="2">
    <source>
        <dbReference type="ARBA" id="ARBA00004924"/>
    </source>
</evidence>
<comment type="similarity">
    <text evidence="3">Belongs to the lysine N(6)-hydroxylase/L-ornithine N(5)-oxygenase family.</text>
</comment>
<evidence type="ECO:0000256" key="6">
    <source>
        <dbReference type="ARBA" id="ARBA00022630"/>
    </source>
</evidence>
<evidence type="ECO:0000256" key="1">
    <source>
        <dbReference type="ARBA" id="ARBA00001974"/>
    </source>
</evidence>
<keyword evidence="10" id="KW-0503">Monooxygenase</keyword>
<keyword evidence="7" id="KW-0274">FAD</keyword>
<keyword evidence="8" id="KW-0521">NADP</keyword>
<comment type="cofactor">
    <cofactor evidence="1">
        <name>FAD</name>
        <dbReference type="ChEBI" id="CHEBI:57692"/>
    </cofactor>
</comment>
<dbReference type="Pfam" id="PF13434">
    <property type="entry name" value="Lys_Orn_oxgnase"/>
    <property type="match status" value="1"/>
</dbReference>
<organism evidence="16 17">
    <name type="scientific">Pseudonocardia humida</name>
    <dbReference type="NCBI Taxonomy" id="2800819"/>
    <lineage>
        <taxon>Bacteria</taxon>
        <taxon>Bacillati</taxon>
        <taxon>Actinomycetota</taxon>
        <taxon>Actinomycetes</taxon>
        <taxon>Pseudonocardiales</taxon>
        <taxon>Pseudonocardiaceae</taxon>
        <taxon>Pseudonocardia</taxon>
    </lineage>
</organism>
<evidence type="ECO:0000313" key="17">
    <source>
        <dbReference type="Proteomes" id="UP001165283"/>
    </source>
</evidence>
<evidence type="ECO:0000256" key="10">
    <source>
        <dbReference type="ARBA" id="ARBA00023033"/>
    </source>
</evidence>
<dbReference type="PRINTS" id="PR00368">
    <property type="entry name" value="FADPNR"/>
</dbReference>
<proteinExistence type="inferred from homology"/>
<gene>
    <name evidence="16" type="ORF">KDL28_18460</name>
</gene>
<name>A0ABT1A219_9PSEU</name>
<evidence type="ECO:0000256" key="11">
    <source>
        <dbReference type="ARBA" id="ARBA00029939"/>
    </source>
</evidence>
<accession>A0ABT1A219</accession>
<keyword evidence="17" id="KW-1185">Reference proteome</keyword>
<dbReference type="SUPFAM" id="SSF51905">
    <property type="entry name" value="FAD/NAD(P)-binding domain"/>
    <property type="match status" value="2"/>
</dbReference>
<dbReference type="PANTHER" id="PTHR42802">
    <property type="entry name" value="MONOOXYGENASE"/>
    <property type="match status" value="1"/>
</dbReference>
<evidence type="ECO:0000256" key="3">
    <source>
        <dbReference type="ARBA" id="ARBA00007588"/>
    </source>
</evidence>
<evidence type="ECO:0000256" key="4">
    <source>
        <dbReference type="ARBA" id="ARBA00013076"/>
    </source>
</evidence>
<evidence type="ECO:0000256" key="12">
    <source>
        <dbReference type="ARBA" id="ARBA00031158"/>
    </source>
</evidence>
<keyword evidence="6" id="KW-0285">Flavoprotein</keyword>
<dbReference type="InterPro" id="IPR025700">
    <property type="entry name" value="Lys/Orn_oxygenase"/>
</dbReference>
<dbReference type="EC" id="1.14.13.59" evidence="4"/>
<sequence length="443" mass="49076">MVDVLGIGFGPSNLALAIALAEDAGNPDGPRAVFLERQPAFGWHRGMLIEDARMQVSFLKDLATLRNPWSRYSFLSYLHDRGRMSEFINTQNFFPTRLEFHDYLEWAAAGVAERVRYGTEVRGVRPVGTGAAARWEVHAATPDGEARYLARDVVVGTGLAPHLPPGVDLDDRVWHNCDLVHRVRALAGTRPRRFVVVGAGQSAAESVDYLHRSFPSAEVCSVFARYGFSPADDSPFANRIFDPRGVDDYFDAPQPTKDRLMADHRNTNYSVVDPELIRSLHDRHYAERVEGRERLRFRNVSAVTALHRGDDGVRVVVRSDLDGQETALAADAVVFATGYRSGDPARFFGSGPRWRRDALGRLAISRDYRLLDEDALPDAPRRVFVHGATEHTHGIGSSLLSNVAVRAGEIARALVEGHRAQAARDLDELVTVPEGPARNGRAR</sequence>
<evidence type="ECO:0000256" key="7">
    <source>
        <dbReference type="ARBA" id="ARBA00022827"/>
    </source>
</evidence>
<comment type="catalytic activity">
    <reaction evidence="15">
        <text>L-lysine + NADPH + O2 = N(6)-hydroxy-L-lysine + NADP(+) + H2O</text>
        <dbReference type="Rhea" id="RHEA:23228"/>
        <dbReference type="ChEBI" id="CHEBI:15377"/>
        <dbReference type="ChEBI" id="CHEBI:15379"/>
        <dbReference type="ChEBI" id="CHEBI:32551"/>
        <dbReference type="ChEBI" id="CHEBI:57783"/>
        <dbReference type="ChEBI" id="CHEBI:57820"/>
        <dbReference type="ChEBI" id="CHEBI:58349"/>
        <dbReference type="EC" id="1.14.13.59"/>
    </reaction>
</comment>
<evidence type="ECO:0000256" key="15">
    <source>
        <dbReference type="ARBA" id="ARBA00048407"/>
    </source>
</evidence>
<dbReference type="Gene3D" id="3.50.50.60">
    <property type="entry name" value="FAD/NAD(P)-binding domain"/>
    <property type="match status" value="1"/>
</dbReference>
<protein>
    <recommendedName>
        <fullName evidence="5">L-lysine N6-monooxygenase MbtG</fullName>
        <ecNumber evidence="4">1.14.13.59</ecNumber>
    </recommendedName>
    <alternativeName>
        <fullName evidence="14">Lysine 6-N-hydroxylase</fullName>
    </alternativeName>
    <alternativeName>
        <fullName evidence="13">Lysine N6-hydroxylase</fullName>
    </alternativeName>
    <alternativeName>
        <fullName evidence="11">Lysine-N-oxygenase</fullName>
    </alternativeName>
    <alternativeName>
        <fullName evidence="12">Mycobactin synthase protein G</fullName>
    </alternativeName>
</protein>
<dbReference type="PANTHER" id="PTHR42802:SF1">
    <property type="entry name" value="L-ORNITHINE N(5)-MONOOXYGENASE"/>
    <property type="match status" value="1"/>
</dbReference>
<keyword evidence="9" id="KW-0560">Oxidoreductase</keyword>
<evidence type="ECO:0000256" key="13">
    <source>
        <dbReference type="ARBA" id="ARBA00032493"/>
    </source>
</evidence>
<dbReference type="Proteomes" id="UP001165283">
    <property type="component" value="Unassembled WGS sequence"/>
</dbReference>
<evidence type="ECO:0000256" key="5">
    <source>
        <dbReference type="ARBA" id="ARBA00016406"/>
    </source>
</evidence>